<dbReference type="Pfam" id="PF00009">
    <property type="entry name" value="GTP_EFTU"/>
    <property type="match status" value="1"/>
</dbReference>
<reference evidence="3" key="1">
    <citation type="submission" date="2020-01" db="EMBL/GenBank/DDBJ databases">
        <title>Development of genomics and gene disruption for Polysphondylium violaceum indicates a role for the polyketide synthase stlB in stalk morphogenesis.</title>
        <authorList>
            <person name="Narita B."/>
            <person name="Kawabe Y."/>
            <person name="Kin K."/>
            <person name="Saito T."/>
            <person name="Gibbs R."/>
            <person name="Kuspa A."/>
            <person name="Muzny D."/>
            <person name="Queller D."/>
            <person name="Richards S."/>
            <person name="Strassman J."/>
            <person name="Sucgang R."/>
            <person name="Worley K."/>
            <person name="Schaap P."/>
        </authorList>
    </citation>
    <scope>NUCLEOTIDE SEQUENCE</scope>
    <source>
        <strain evidence="3">QSvi11</strain>
    </source>
</reference>
<dbReference type="Proteomes" id="UP000695562">
    <property type="component" value="Unassembled WGS sequence"/>
</dbReference>
<dbReference type="GO" id="GO:0005525">
    <property type="term" value="F:GTP binding"/>
    <property type="evidence" value="ECO:0007669"/>
    <property type="project" value="InterPro"/>
</dbReference>
<name>A0A8J4V9B5_9MYCE</name>
<dbReference type="PANTHER" id="PTHR42908:SF3">
    <property type="entry name" value="ELONGATION FACTOR-LIKE GTPASE 1"/>
    <property type="match status" value="1"/>
</dbReference>
<organism evidence="3 4">
    <name type="scientific">Polysphondylium violaceum</name>
    <dbReference type="NCBI Taxonomy" id="133409"/>
    <lineage>
        <taxon>Eukaryota</taxon>
        <taxon>Amoebozoa</taxon>
        <taxon>Evosea</taxon>
        <taxon>Eumycetozoa</taxon>
        <taxon>Dictyostelia</taxon>
        <taxon>Dictyosteliales</taxon>
        <taxon>Dictyosteliaceae</taxon>
        <taxon>Polysphondylium</taxon>
    </lineage>
</organism>
<proteinExistence type="predicted"/>
<accession>A0A8J4V9B5</accession>
<keyword evidence="4" id="KW-1185">Reference proteome</keyword>
<evidence type="ECO:0000256" key="1">
    <source>
        <dbReference type="SAM" id="MobiDB-lite"/>
    </source>
</evidence>
<dbReference type="GO" id="GO:0005829">
    <property type="term" value="C:cytosol"/>
    <property type="evidence" value="ECO:0007669"/>
    <property type="project" value="TreeGrafter"/>
</dbReference>
<feature type="region of interest" description="Disordered" evidence="1">
    <location>
        <begin position="1"/>
        <end position="34"/>
    </location>
</feature>
<dbReference type="GO" id="GO:0003924">
    <property type="term" value="F:GTPase activity"/>
    <property type="evidence" value="ECO:0007669"/>
    <property type="project" value="InterPro"/>
</dbReference>
<dbReference type="Gene3D" id="3.90.1430.10">
    <property type="entry name" value="Yeast translation eEF2 (G' domain)"/>
    <property type="match status" value="1"/>
</dbReference>
<dbReference type="Gene3D" id="3.30.70.240">
    <property type="match status" value="1"/>
</dbReference>
<dbReference type="Pfam" id="PF00679">
    <property type="entry name" value="EFG_C"/>
    <property type="match status" value="1"/>
</dbReference>
<evidence type="ECO:0000259" key="2">
    <source>
        <dbReference type="SMART" id="SM00838"/>
    </source>
</evidence>
<comment type="caution">
    <text evidence="3">The sequence shown here is derived from an EMBL/GenBank/DDBJ whole genome shotgun (WGS) entry which is preliminary data.</text>
</comment>
<dbReference type="InterPro" id="IPR009000">
    <property type="entry name" value="Transl_B-barrel_sf"/>
</dbReference>
<dbReference type="Gene3D" id="2.40.30.10">
    <property type="entry name" value="Translation factors"/>
    <property type="match status" value="1"/>
</dbReference>
<dbReference type="SUPFAM" id="SSF52540">
    <property type="entry name" value="P-loop containing nucleoside triphosphate hydrolases"/>
    <property type="match status" value="1"/>
</dbReference>
<dbReference type="EMBL" id="AJWJ01000002">
    <property type="protein sequence ID" value="KAF2078587.1"/>
    <property type="molecule type" value="Genomic_DNA"/>
</dbReference>
<dbReference type="InterPro" id="IPR004161">
    <property type="entry name" value="EFTu-like_2"/>
</dbReference>
<dbReference type="OrthoDB" id="364892at2759"/>
<dbReference type="InterPro" id="IPR000640">
    <property type="entry name" value="EFG_V-like"/>
</dbReference>
<dbReference type="SMART" id="SM00838">
    <property type="entry name" value="EFG_C"/>
    <property type="match status" value="1"/>
</dbReference>
<sequence>MGSTQSKSTYEDLDKGTSTSNTNNNNNNNNSKSSTIVSDEKLLDLIKNTNNIRNIAIISRVDHGKSVFIKCLKDRFSFNQDKTEKYPDYYNHLKNYYTPIILNDESQEQPYLINLLNIPNQHYQGNRVIPFLRVTDICIIVVDTVEGLMGIPYLPFKPIKQECTPVLFLNKLDRLLLELQMDPCEMKHTLERHIERINTSFWDGDSTTTIDDTFTTFNILFGSGLQGWGFTIQTFASLYSAKFGVAKERMAEYLWGEHFFDAEKKKWVSLNVSESGKPLRNGFSQFICQPIVQISRAVIDGKKDVLDKMLASLHICLPDQNLQGKALFIEVMNQFLPIDKALLNIVANLPSPIQAQAKSIPAIYNQPIDDPCTIAMQSCDPNGPIMMYISHLLYAGPGNSQAVAFGRVFSGTLRKGIKVRVLDDVYRSGPKTKDVYFELKDLLFVNNNTTTAIKECPSGNLVALFGMNHLLSKSGTITDHKNGVLLSPLSTSTTPVVKVTIDPVNANCHTLLNNCLTTLVKCDPSLCFYQEGQSFILEGLDQEHLEWSIYELQCTGKVHFTVSEQRVCYRECVSQESKVFADSGFGVKVQPLSSEYQNNLNSTEPPSPNVKKVDWSPNSNVIENITTTPFGNSLDSYVTEFRKNISNSGVMTGEPLQGVQFSLVDKCKPNTINDTNIMSRESRLLKASLLDAKPILLEPIYLIEMYTEKEYIDPITTVINSRSGSILSSTLNPCTNVIKLLANVSVANSFGLVCEIRSESRGTVTPNMVFDKWSTIGVIGENQIATQLAIEIKTKKGLTDDFPTLNDFILK</sequence>
<dbReference type="InterPro" id="IPR000795">
    <property type="entry name" value="T_Tr_GTP-bd_dom"/>
</dbReference>
<dbReference type="Gene3D" id="3.40.50.300">
    <property type="entry name" value="P-loop containing nucleotide triphosphate hydrolases"/>
    <property type="match status" value="1"/>
</dbReference>
<dbReference type="Gene3D" id="3.30.70.870">
    <property type="entry name" value="Elongation Factor G (Translational Gtpase), domain 3"/>
    <property type="match status" value="1"/>
</dbReference>
<dbReference type="AlphaFoldDB" id="A0A8J4V9B5"/>
<dbReference type="GO" id="GO:1990904">
    <property type="term" value="C:ribonucleoprotein complex"/>
    <property type="evidence" value="ECO:0007669"/>
    <property type="project" value="TreeGrafter"/>
</dbReference>
<protein>
    <recommendedName>
        <fullName evidence="2">Elongation factor EFG domain-containing protein</fullName>
    </recommendedName>
</protein>
<dbReference type="GO" id="GO:0003746">
    <property type="term" value="F:translation elongation factor activity"/>
    <property type="evidence" value="ECO:0007669"/>
    <property type="project" value="TreeGrafter"/>
</dbReference>
<dbReference type="PANTHER" id="PTHR42908">
    <property type="entry name" value="TRANSLATION ELONGATION FACTOR-RELATED"/>
    <property type="match status" value="1"/>
</dbReference>
<dbReference type="InterPro" id="IPR035647">
    <property type="entry name" value="EFG_III/V"/>
</dbReference>
<dbReference type="Pfam" id="PF03144">
    <property type="entry name" value="GTP_EFTU_D2"/>
    <property type="match status" value="1"/>
</dbReference>
<gene>
    <name evidence="3" type="ORF">CYY_000087</name>
</gene>
<dbReference type="SUPFAM" id="SSF50447">
    <property type="entry name" value="Translation proteins"/>
    <property type="match status" value="1"/>
</dbReference>
<dbReference type="InterPro" id="IPR027417">
    <property type="entry name" value="P-loop_NTPase"/>
</dbReference>
<feature type="domain" description="Elongation factor EFG" evidence="2">
    <location>
        <begin position="695"/>
        <end position="788"/>
    </location>
</feature>
<feature type="compositionally biased region" description="Low complexity" evidence="1">
    <location>
        <begin position="17"/>
        <end position="34"/>
    </location>
</feature>
<evidence type="ECO:0000313" key="4">
    <source>
        <dbReference type="Proteomes" id="UP000695562"/>
    </source>
</evidence>
<dbReference type="SUPFAM" id="SSF54980">
    <property type="entry name" value="EF-G C-terminal domain-like"/>
    <property type="match status" value="1"/>
</dbReference>
<evidence type="ECO:0000313" key="3">
    <source>
        <dbReference type="EMBL" id="KAF2078587.1"/>
    </source>
</evidence>